<dbReference type="InterPro" id="IPR038408">
    <property type="entry name" value="GNK2_sf"/>
</dbReference>
<feature type="transmembrane region" description="Helical" evidence="12">
    <location>
        <begin position="271"/>
        <end position="293"/>
    </location>
</feature>
<dbReference type="InterPro" id="IPR052059">
    <property type="entry name" value="CR_Ser/Thr_kinase"/>
</dbReference>
<dbReference type="PROSITE" id="PS00107">
    <property type="entry name" value="PROTEIN_KINASE_ATP"/>
    <property type="match status" value="1"/>
</dbReference>
<feature type="domain" description="Protein kinase" evidence="13">
    <location>
        <begin position="330"/>
        <end position="619"/>
    </location>
</feature>
<keyword evidence="4" id="KW-0677">Repeat</keyword>
<keyword evidence="12" id="KW-1133">Transmembrane helix</keyword>
<dbReference type="FunFam" id="1.10.510.10:FF:000336">
    <property type="entry name" value="Cysteine-rich receptor-like protein kinase 2"/>
    <property type="match status" value="1"/>
</dbReference>
<dbReference type="PROSITE" id="PS51473">
    <property type="entry name" value="GNK2"/>
    <property type="match status" value="2"/>
</dbReference>
<dbReference type="AlphaFoldDB" id="A0A2C9VI55"/>
<dbReference type="InterPro" id="IPR000719">
    <property type="entry name" value="Prot_kinase_dom"/>
</dbReference>
<feature type="binding site" evidence="10">
    <location>
        <position position="359"/>
    </location>
    <ligand>
        <name>ATP</name>
        <dbReference type="ChEBI" id="CHEBI:30616"/>
    </ligand>
</feature>
<dbReference type="Proteomes" id="UP000091857">
    <property type="component" value="Chromosome 7"/>
</dbReference>
<evidence type="ECO:0000256" key="7">
    <source>
        <dbReference type="ARBA" id="ARBA00022840"/>
    </source>
</evidence>
<evidence type="ECO:0000313" key="16">
    <source>
        <dbReference type="Proteomes" id="UP000091857"/>
    </source>
</evidence>
<dbReference type="GO" id="GO:0005524">
    <property type="term" value="F:ATP binding"/>
    <property type="evidence" value="ECO:0007669"/>
    <property type="project" value="UniProtKB-UniRule"/>
</dbReference>
<keyword evidence="6" id="KW-0418">Kinase</keyword>
<comment type="caution">
    <text evidence="15">The sequence shown here is derived from an EMBL/GenBank/DDBJ whole genome shotgun (WGS) entry which is preliminary data.</text>
</comment>
<dbReference type="CDD" id="cd14066">
    <property type="entry name" value="STKc_IRAK"/>
    <property type="match status" value="1"/>
</dbReference>
<keyword evidence="5 10" id="KW-0547">Nucleotide-binding</keyword>
<dbReference type="InterPro" id="IPR011009">
    <property type="entry name" value="Kinase-like_dom_sf"/>
</dbReference>
<feature type="domain" description="Gnk2-homologous" evidence="14">
    <location>
        <begin position="142"/>
        <end position="248"/>
    </location>
</feature>
<feature type="domain" description="Gnk2-homologous" evidence="14">
    <location>
        <begin position="33"/>
        <end position="135"/>
    </location>
</feature>
<evidence type="ECO:0000256" key="6">
    <source>
        <dbReference type="ARBA" id="ARBA00022777"/>
    </source>
</evidence>
<organism evidence="15 16">
    <name type="scientific">Manihot esculenta</name>
    <name type="common">Cassava</name>
    <name type="synonym">Jatropha manihot</name>
    <dbReference type="NCBI Taxonomy" id="3983"/>
    <lineage>
        <taxon>Eukaryota</taxon>
        <taxon>Viridiplantae</taxon>
        <taxon>Streptophyta</taxon>
        <taxon>Embryophyta</taxon>
        <taxon>Tracheophyta</taxon>
        <taxon>Spermatophyta</taxon>
        <taxon>Magnoliopsida</taxon>
        <taxon>eudicotyledons</taxon>
        <taxon>Gunneridae</taxon>
        <taxon>Pentapetalae</taxon>
        <taxon>rosids</taxon>
        <taxon>fabids</taxon>
        <taxon>Malpighiales</taxon>
        <taxon>Euphorbiaceae</taxon>
        <taxon>Crotonoideae</taxon>
        <taxon>Manihoteae</taxon>
        <taxon>Manihot</taxon>
    </lineage>
</organism>
<dbReference type="FunFam" id="3.30.430.20:FF:000017">
    <property type="entry name" value="Cysteine-rich receptor-like protein kinase 2"/>
    <property type="match status" value="1"/>
</dbReference>
<protein>
    <recommendedName>
        <fullName evidence="17">Protein kinase domain-containing protein</fullName>
    </recommendedName>
</protein>
<evidence type="ECO:0000256" key="1">
    <source>
        <dbReference type="ARBA" id="ARBA00022527"/>
    </source>
</evidence>
<dbReference type="Pfam" id="PF07714">
    <property type="entry name" value="PK_Tyr_Ser-Thr"/>
    <property type="match status" value="1"/>
</dbReference>
<evidence type="ECO:0000259" key="13">
    <source>
        <dbReference type="PROSITE" id="PS50011"/>
    </source>
</evidence>
<evidence type="ECO:0000256" key="9">
    <source>
        <dbReference type="ARBA" id="ARBA00023180"/>
    </source>
</evidence>
<dbReference type="GO" id="GO:0004674">
    <property type="term" value="F:protein serine/threonine kinase activity"/>
    <property type="evidence" value="ECO:0000318"/>
    <property type="project" value="GO_Central"/>
</dbReference>
<evidence type="ECO:0000313" key="15">
    <source>
        <dbReference type="EMBL" id="OAY45133.1"/>
    </source>
</evidence>
<keyword evidence="12" id="KW-0472">Membrane</keyword>
<gene>
    <name evidence="15" type="ORF">MANES_07G034100v8</name>
</gene>
<evidence type="ECO:0000256" key="5">
    <source>
        <dbReference type="ARBA" id="ARBA00022741"/>
    </source>
</evidence>
<evidence type="ECO:0000256" key="10">
    <source>
        <dbReference type="PROSITE-ProRule" id="PRU10141"/>
    </source>
</evidence>
<sequence>MKKKEGMEWKMLLVAAAWICYYMVKMANSDAGINFLNEGCSIYNVSSVLDFSINLNNSFSDLRSQINGGKNFATTQRFRGVDSVYAMIQCRDYMSTAECLSCFSVASTKLRNCSAANGGRVIYDGCFLRYERSDFYGETTRDANREYCGNRNTSAPATAFEAAVKGLLNDLQIATPRIQGFFAASKREVIGANNESVYAIAQCVQTIDSVGCLACMQVAHNNLQRCPPTADGRAVDSGCFMRYSDTAFFANNQTTNLESYLKTGGSGKKTALIGGVAGGVGLLLLIVVLIAWFKLSRRKRANRGDILGATELRGPTSYSYRDLKSATKNFKEENKLGEGGFGDVYKGTLKNGKIVAVKKLALGQSRRAKADFASEVTLISNVHHRNLVRLLGCCSKGPELLLVYEYMANSSLDRFLFGQNKGSLVWKQRLDVIIGTAQGLAYLHEQFHVCIIHRDIKPSNILLDDEFQPKIADFGLARLLPDDQTHLSTKFAGTLGYTAPEYAIHGQLSEKVDTYSYGVVVLEIISGRKSNEMIADPGSDYLLKRAWRLYENGSHLELVDESLDLNEHEAEEVKRMIEIALMCTQTSPALRPTMSEVVVLLKSKGSLIEHPPPTKPPFIDNEERVGVHGDKSTSTASSSSNATASITQVSGR</sequence>
<dbReference type="InterPro" id="IPR001245">
    <property type="entry name" value="Ser-Thr/Tyr_kinase_cat_dom"/>
</dbReference>
<dbReference type="OrthoDB" id="4062651at2759"/>
<dbReference type="PROSITE" id="PS50011">
    <property type="entry name" value="PROTEIN_KINASE_DOM"/>
    <property type="match status" value="1"/>
</dbReference>
<dbReference type="CDD" id="cd23509">
    <property type="entry name" value="Gnk2-like"/>
    <property type="match status" value="2"/>
</dbReference>
<dbReference type="STRING" id="3983.A0A2C9VI55"/>
<dbReference type="PROSITE" id="PS00108">
    <property type="entry name" value="PROTEIN_KINASE_ST"/>
    <property type="match status" value="1"/>
</dbReference>
<dbReference type="Gene3D" id="1.10.510.10">
    <property type="entry name" value="Transferase(Phosphotransferase) domain 1"/>
    <property type="match status" value="1"/>
</dbReference>
<evidence type="ECO:0000256" key="2">
    <source>
        <dbReference type="ARBA" id="ARBA00022679"/>
    </source>
</evidence>
<feature type="compositionally biased region" description="Basic and acidic residues" evidence="11">
    <location>
        <begin position="621"/>
        <end position="631"/>
    </location>
</feature>
<evidence type="ECO:0008006" key="17">
    <source>
        <dbReference type="Google" id="ProtNLM"/>
    </source>
</evidence>
<keyword evidence="8" id="KW-0675">Receptor</keyword>
<keyword evidence="16" id="KW-1185">Reference proteome</keyword>
<dbReference type="InterPro" id="IPR008271">
    <property type="entry name" value="Ser/Thr_kinase_AS"/>
</dbReference>
<evidence type="ECO:0000256" key="4">
    <source>
        <dbReference type="ARBA" id="ARBA00022737"/>
    </source>
</evidence>
<keyword evidence="12" id="KW-0812">Transmembrane</keyword>
<keyword evidence="7 10" id="KW-0067">ATP-binding</keyword>
<keyword evidence="2" id="KW-0808">Transferase</keyword>
<evidence type="ECO:0000256" key="11">
    <source>
        <dbReference type="SAM" id="MobiDB-lite"/>
    </source>
</evidence>
<dbReference type="InterPro" id="IPR002902">
    <property type="entry name" value="GNK2"/>
</dbReference>
<dbReference type="EMBL" id="CM004393">
    <property type="protein sequence ID" value="OAY45133.1"/>
    <property type="molecule type" value="Genomic_DNA"/>
</dbReference>
<name>A0A2C9VI55_MANES</name>
<evidence type="ECO:0000259" key="14">
    <source>
        <dbReference type="PROSITE" id="PS51473"/>
    </source>
</evidence>
<dbReference type="InterPro" id="IPR017441">
    <property type="entry name" value="Protein_kinase_ATP_BS"/>
</dbReference>
<evidence type="ECO:0000256" key="12">
    <source>
        <dbReference type="SAM" id="Phobius"/>
    </source>
</evidence>
<keyword evidence="1" id="KW-0723">Serine/threonine-protein kinase</keyword>
<dbReference type="Gramene" id="Manes.07G034100.1.v8.1">
    <property type="protein sequence ID" value="Manes.07G034100.1.v8.1.CDS"/>
    <property type="gene ID" value="Manes.07G034100.v8.1"/>
</dbReference>
<dbReference type="SUPFAM" id="SSF56112">
    <property type="entry name" value="Protein kinase-like (PK-like)"/>
    <property type="match status" value="1"/>
</dbReference>
<keyword evidence="9" id="KW-0325">Glycoprotein</keyword>
<dbReference type="FunFam" id="3.30.200.20:FF:000177">
    <property type="entry name" value="Cysteine-rich receptor-like protein kinase 2"/>
    <property type="match status" value="1"/>
</dbReference>
<dbReference type="PANTHER" id="PTHR47973">
    <property type="entry name" value="CYSTEINE-RICH RECEPTOR-LIKE PROTEIN KINASE 3"/>
    <property type="match status" value="1"/>
</dbReference>
<accession>A0A2C9VI55</accession>
<feature type="compositionally biased region" description="Low complexity" evidence="11">
    <location>
        <begin position="632"/>
        <end position="645"/>
    </location>
</feature>
<evidence type="ECO:0000256" key="3">
    <source>
        <dbReference type="ARBA" id="ARBA00022729"/>
    </source>
</evidence>
<reference evidence="16" key="1">
    <citation type="journal article" date="2016" name="Nat. Biotechnol.">
        <title>Sequencing wild and cultivated cassava and related species reveals extensive interspecific hybridization and genetic diversity.</title>
        <authorList>
            <person name="Bredeson J.V."/>
            <person name="Lyons J.B."/>
            <person name="Prochnik S.E."/>
            <person name="Wu G.A."/>
            <person name="Ha C.M."/>
            <person name="Edsinger-Gonzales E."/>
            <person name="Grimwood J."/>
            <person name="Schmutz J."/>
            <person name="Rabbi I.Y."/>
            <person name="Egesi C."/>
            <person name="Nauluvula P."/>
            <person name="Lebot V."/>
            <person name="Ndunguru J."/>
            <person name="Mkamilo G."/>
            <person name="Bart R.S."/>
            <person name="Setter T.L."/>
            <person name="Gleadow R.M."/>
            <person name="Kulakow P."/>
            <person name="Ferguson M.E."/>
            <person name="Rounsley S."/>
            <person name="Rokhsar D.S."/>
        </authorList>
    </citation>
    <scope>NUCLEOTIDE SEQUENCE [LARGE SCALE GENOMIC DNA]</scope>
    <source>
        <strain evidence="16">cv. AM560-2</strain>
    </source>
</reference>
<dbReference type="Gene3D" id="3.30.430.20">
    <property type="entry name" value="Gnk2 domain, C-X8-C-X2-C motif"/>
    <property type="match status" value="2"/>
</dbReference>
<dbReference type="Gene3D" id="3.30.200.20">
    <property type="entry name" value="Phosphorylase Kinase, domain 1"/>
    <property type="match status" value="1"/>
</dbReference>
<proteinExistence type="predicted"/>
<dbReference type="Pfam" id="PF01657">
    <property type="entry name" value="Stress-antifung"/>
    <property type="match status" value="2"/>
</dbReference>
<dbReference type="SMART" id="SM00220">
    <property type="entry name" value="S_TKc"/>
    <property type="match status" value="1"/>
</dbReference>
<feature type="region of interest" description="Disordered" evidence="11">
    <location>
        <begin position="608"/>
        <end position="652"/>
    </location>
</feature>
<evidence type="ECO:0000256" key="8">
    <source>
        <dbReference type="ARBA" id="ARBA00023170"/>
    </source>
</evidence>
<keyword evidence="3" id="KW-0732">Signal</keyword>